<dbReference type="InterPro" id="IPR012931">
    <property type="entry name" value="TraG_N_Proteobacteria"/>
</dbReference>
<comment type="caution">
    <text evidence="3">The sequence shown here is derived from an EMBL/GenBank/DDBJ whole genome shotgun (WGS) entry which is preliminary data.</text>
</comment>
<organism evidence="3">
    <name type="scientific">Salmonella enterica subsp. VII serovar 40:z4,z24:[z39]</name>
    <dbReference type="NCBI Taxonomy" id="1967625"/>
    <lineage>
        <taxon>Bacteria</taxon>
        <taxon>Pseudomonadati</taxon>
        <taxon>Pseudomonadota</taxon>
        <taxon>Gammaproteobacteria</taxon>
        <taxon>Enterobacterales</taxon>
        <taxon>Enterobacteriaceae</taxon>
        <taxon>Salmonella</taxon>
    </lineage>
</organism>
<reference evidence="3" key="2">
    <citation type="submission" date="2018-07" db="EMBL/GenBank/DDBJ databases">
        <authorList>
            <consortium name="NCBI Pathogen Detection Project"/>
        </authorList>
    </citation>
    <scope>NUCLEOTIDE SEQUENCE</scope>
    <source>
        <strain evidence="3">5039-68</strain>
    </source>
</reference>
<reference evidence="3" key="1">
    <citation type="journal article" date="2018" name="Genome Biol.">
        <title>SKESA: strategic k-mer extension for scrupulous assemblies.</title>
        <authorList>
            <person name="Souvorov A."/>
            <person name="Agarwala R."/>
            <person name="Lipman D.J."/>
        </authorList>
    </citation>
    <scope>NUCLEOTIDE SEQUENCE</scope>
    <source>
        <strain evidence="3">5039-68</strain>
    </source>
</reference>
<feature type="transmembrane region" description="Helical" evidence="1">
    <location>
        <begin position="437"/>
        <end position="457"/>
    </location>
</feature>
<evidence type="ECO:0000313" key="3">
    <source>
        <dbReference type="EMBL" id="HAE4734333.1"/>
    </source>
</evidence>
<evidence type="ECO:0000259" key="2">
    <source>
        <dbReference type="Pfam" id="PF07916"/>
    </source>
</evidence>
<feature type="transmembrane region" description="Helical" evidence="1">
    <location>
        <begin position="68"/>
        <end position="86"/>
    </location>
</feature>
<protein>
    <submittedName>
        <fullName evidence="3">Conjugal transfer protein TraG</fullName>
    </submittedName>
</protein>
<proteinExistence type="predicted"/>
<feature type="domain" description="TraG N-terminal Proteobacteria" evidence="2">
    <location>
        <begin position="8"/>
        <end position="477"/>
    </location>
</feature>
<feature type="transmembrane region" description="Helical" evidence="1">
    <location>
        <begin position="22"/>
        <end position="47"/>
    </location>
</feature>
<keyword evidence="1" id="KW-0472">Membrane</keyword>
<gene>
    <name evidence="3" type="ORF">GND13_003703</name>
</gene>
<accession>A0A731TEV3</accession>
<evidence type="ECO:0000256" key="1">
    <source>
        <dbReference type="SAM" id="Phobius"/>
    </source>
</evidence>
<keyword evidence="1" id="KW-1133">Transmembrane helix</keyword>
<dbReference type="AlphaFoldDB" id="A0A731TEV3"/>
<name>A0A731TEV3_SALEE</name>
<feature type="transmembrane region" description="Helical" evidence="1">
    <location>
        <begin position="358"/>
        <end position="377"/>
    </location>
</feature>
<sequence length="503" mass="55118">MTTNSYLEYFLTLLGWVVNNGLWNAISTTGLFALPLLIKLLALWLQARGQGADEGNKAALSLIWTEHLMYTSLLVIMFTCVPMLNIDLDTIKYDTTRSKQCGMSVPQPADTGYQPIINSLGGKTAAVPIWWYFIHVISKGITSATVATLPCQPDLRQIRFEVQHTRIKDPALAQELRDFVEECYAPSRARLKFRAGELDDDTSDDTAWLGSSYFLNTAGYYDTDHALSPHSDWPYSASRDAGLADTGAGGYPICKQWWADDTVGLKARLLQLPAPDIWTAFKKIGQSKAVYEEAVLRSLVSERNMQVSQNGRVYPGYGGNVDGTVTNAATRLASSAGNILGSIAAFPAFDSVRQALPMVQALLQMALVICIPLVTLCSACDVKVVMTLTFVQFALFFLTFWWELARWLDSWLLDVLYNSDTHSSWNLAGIQNTQDDVIINLVMGSMFLVLPTFWLGAMTWAGVRVDVAVNGALAGGVKVTQDSGGKAGGCLGSELLRPQHNAA</sequence>
<dbReference type="Pfam" id="PF07916">
    <property type="entry name" value="TraG_N"/>
    <property type="match status" value="1"/>
</dbReference>
<dbReference type="EMBL" id="DAASAS010000030">
    <property type="protein sequence ID" value="HAE4734333.1"/>
    <property type="molecule type" value="Genomic_DNA"/>
</dbReference>
<keyword evidence="1" id="KW-0812">Transmembrane</keyword>
<feature type="transmembrane region" description="Helical" evidence="1">
    <location>
        <begin position="384"/>
        <end position="402"/>
    </location>
</feature>